<evidence type="ECO:0000313" key="2">
    <source>
        <dbReference type="Proteomes" id="UP001629214"/>
    </source>
</evidence>
<sequence length="231" mass="24222">MLKVANGTTTLDLQALTPVNKSSGVPFREVLSSVKTEAAANAVDVSALSSQSAAVAALNTALSQAGITIPPALRITSGVNGLELSGDNRNAKFQAMLQANPDLQNQLAGMISGADMSRKAALNSVANDFAGKNPGASATAFLEDFMDDEKNETYSISFNGANVSVDEMGKKGWEPVKDKADFTKDLLAAYTGYLLTHQATVEKDKNDKESDADLDFRAKLAKAAQDSATTV</sequence>
<dbReference type="RefSeq" id="WP_408169707.1">
    <property type="nucleotide sequence ID" value="NZ_JAQQFR010000014.1"/>
</dbReference>
<reference evidence="1 2" key="1">
    <citation type="journal article" date="2024" name="Chem. Sci.">
        <title>Discovery of megapolipeptins by genome mining of a Burkholderiales bacteria collection.</title>
        <authorList>
            <person name="Paulo B.S."/>
            <person name="Recchia M.J.J."/>
            <person name="Lee S."/>
            <person name="Fergusson C.H."/>
            <person name="Romanowski S.B."/>
            <person name="Hernandez A."/>
            <person name="Krull N."/>
            <person name="Liu D.Y."/>
            <person name="Cavanagh H."/>
            <person name="Bos A."/>
            <person name="Gray C.A."/>
            <person name="Murphy B.T."/>
            <person name="Linington R.G."/>
            <person name="Eustaquio A.S."/>
        </authorList>
    </citation>
    <scope>NUCLEOTIDE SEQUENCE [LARGE SCALE GENOMIC DNA]</scope>
    <source>
        <strain evidence="1 2">RL21-008-BIB-B</strain>
    </source>
</reference>
<dbReference type="Proteomes" id="UP001629214">
    <property type="component" value="Unassembled WGS sequence"/>
</dbReference>
<gene>
    <name evidence="1" type="ORF">PQR63_20000</name>
</gene>
<dbReference type="EMBL" id="JAQQFR010000014">
    <property type="protein sequence ID" value="MFL9880691.1"/>
    <property type="molecule type" value="Genomic_DNA"/>
</dbReference>
<keyword evidence="2" id="KW-1185">Reference proteome</keyword>
<comment type="caution">
    <text evidence="1">The sequence shown here is derived from an EMBL/GenBank/DDBJ whole genome shotgun (WGS) entry which is preliminary data.</text>
</comment>
<name>A0ABW8ZCE7_9BURK</name>
<protein>
    <submittedName>
        <fullName evidence="1">Uncharacterized protein</fullName>
    </submittedName>
</protein>
<accession>A0ABW8ZCE7</accession>
<proteinExistence type="predicted"/>
<evidence type="ECO:0000313" key="1">
    <source>
        <dbReference type="EMBL" id="MFL9880691.1"/>
    </source>
</evidence>
<organism evidence="1 2">
    <name type="scientific">Herbaspirillum rhizosphaerae</name>
    <dbReference type="NCBI Taxonomy" id="346179"/>
    <lineage>
        <taxon>Bacteria</taxon>
        <taxon>Pseudomonadati</taxon>
        <taxon>Pseudomonadota</taxon>
        <taxon>Betaproteobacteria</taxon>
        <taxon>Burkholderiales</taxon>
        <taxon>Oxalobacteraceae</taxon>
        <taxon>Herbaspirillum</taxon>
    </lineage>
</organism>